<reference evidence="2" key="1">
    <citation type="journal article" date="2022" name="Nat. Commun.">
        <title>Chromosome evolution and the genetic basis of agronomically important traits in greater yam.</title>
        <authorList>
            <person name="Bredeson J.V."/>
            <person name="Lyons J.B."/>
            <person name="Oniyinde I.O."/>
            <person name="Okereke N.R."/>
            <person name="Kolade O."/>
            <person name="Nnabue I."/>
            <person name="Nwadili C.O."/>
            <person name="Hribova E."/>
            <person name="Parker M."/>
            <person name="Nwogha J."/>
            <person name="Shu S."/>
            <person name="Carlson J."/>
            <person name="Kariba R."/>
            <person name="Muthemba S."/>
            <person name="Knop K."/>
            <person name="Barton G.J."/>
            <person name="Sherwood A.V."/>
            <person name="Lopez-Montes A."/>
            <person name="Asiedu R."/>
            <person name="Jamnadass R."/>
            <person name="Muchugi A."/>
            <person name="Goodstein D."/>
            <person name="Egesi C.N."/>
            <person name="Featherston J."/>
            <person name="Asfaw A."/>
            <person name="Simpson G.G."/>
            <person name="Dolezel J."/>
            <person name="Hendre P.S."/>
            <person name="Van Deynze A."/>
            <person name="Kumar P.L."/>
            <person name="Obidiegwu J.E."/>
            <person name="Bhattacharjee R."/>
            <person name="Rokhsar D.S."/>
        </authorList>
    </citation>
    <scope>NUCLEOTIDE SEQUENCE [LARGE SCALE GENOMIC DNA]</scope>
    <source>
        <strain evidence="2">cv. TDa95/00328</strain>
    </source>
</reference>
<protein>
    <submittedName>
        <fullName evidence="1">Uncharacterized protein</fullName>
    </submittedName>
</protein>
<comment type="caution">
    <text evidence="1">The sequence shown here is derived from an EMBL/GenBank/DDBJ whole genome shotgun (WGS) entry which is preliminary data.</text>
</comment>
<sequence>MEVLALKLKFLTLVLMAIVMVSSAADAPAPSPVSGAPVFAPAAAVASLCALVFGFFFY</sequence>
<dbReference type="Proteomes" id="UP000827976">
    <property type="component" value="Chromosome 13"/>
</dbReference>
<keyword evidence="2" id="KW-1185">Reference proteome</keyword>
<name>A0ACB7UXZ1_DIOAL</name>
<accession>A0ACB7UXZ1</accession>
<evidence type="ECO:0000313" key="1">
    <source>
        <dbReference type="EMBL" id="KAH7665699.1"/>
    </source>
</evidence>
<dbReference type="EMBL" id="CM037023">
    <property type="protein sequence ID" value="KAH7665699.1"/>
    <property type="molecule type" value="Genomic_DNA"/>
</dbReference>
<organism evidence="1 2">
    <name type="scientific">Dioscorea alata</name>
    <name type="common">Purple yam</name>
    <dbReference type="NCBI Taxonomy" id="55571"/>
    <lineage>
        <taxon>Eukaryota</taxon>
        <taxon>Viridiplantae</taxon>
        <taxon>Streptophyta</taxon>
        <taxon>Embryophyta</taxon>
        <taxon>Tracheophyta</taxon>
        <taxon>Spermatophyta</taxon>
        <taxon>Magnoliopsida</taxon>
        <taxon>Liliopsida</taxon>
        <taxon>Dioscoreales</taxon>
        <taxon>Dioscoreaceae</taxon>
        <taxon>Dioscorea</taxon>
    </lineage>
</organism>
<evidence type="ECO:0000313" key="2">
    <source>
        <dbReference type="Proteomes" id="UP000827976"/>
    </source>
</evidence>
<proteinExistence type="predicted"/>
<gene>
    <name evidence="1" type="ORF">IHE45_13G049800</name>
</gene>